<sequence>MNQATAYVMVENTRDTGILIGYKRMSQQHQQQQQQPAFMDQSFFYGLDQLGSDDPLFFMQQQQQQQQQQQLQQQTASLFEDHFLKEATDHAGASNDNRGTMNASSTTLAQSIATSMESFQAAVTTSVGEQPPSFWTGLNNFISNVTHNNIFPTFPNIARSFQEYLANHPVPFLSSFNAPTASPISSPMPPSSMDFDPMMQFKQEAERSDTGYGIPSCTPHLFTANVLDRLQIRVLGVPQTGAKSRVETQIKLCIQLVTDGGDKAQWWSHLKLPENMVTKDKLKKSSNNSNVNENGLPVNPEKALYLQARVLCASDPSKKVVTCLGCIQRERKRSQRRKENKQQQQQHNNDEAEDEKTEDEQSLAADEERVLLFNCSEVVDFSAGDTILPTRITCYCRHHNERLGFCIYFEMLDHTGKKVAEGISPPIMITDDHKSNKVKAGLKRRRTESEVLPEPRIPSLSWIKSSLPFGVGGSSTIKSEPTAAGSSSATALYPNTQSSFPISSSSSSTTSEMEDIKSALKSMLTSTVMQHQQQQHQQQQQQYLYSLTHNSNNNNNNTNNTQQPAMKRLIPNEAPTSGGIEITILGTNFRPGMTVMFGDRPAANIQYWSPNTLICTLPPATQPGAVVVSFKEAPPTDKSDVMVFTYLVETDRALMELALQVVGMKMTGIVEDARKIAMRIVQGNNGNQQADSSNNPLFKHVKSEP</sequence>
<dbReference type="AlphaFoldDB" id="A0A168INB1"/>
<accession>A0A168INB1</accession>
<dbReference type="STRING" id="747725.A0A168INB1"/>
<keyword evidence="4" id="KW-1185">Reference proteome</keyword>
<dbReference type="Proteomes" id="UP000077051">
    <property type="component" value="Unassembled WGS sequence"/>
</dbReference>
<feature type="compositionally biased region" description="Low complexity" evidence="1">
    <location>
        <begin position="496"/>
        <end position="511"/>
    </location>
</feature>
<feature type="region of interest" description="Disordered" evidence="1">
    <location>
        <begin position="278"/>
        <end position="297"/>
    </location>
</feature>
<dbReference type="GO" id="GO:0016592">
    <property type="term" value="C:mediator complex"/>
    <property type="evidence" value="ECO:0007669"/>
    <property type="project" value="TreeGrafter"/>
</dbReference>
<dbReference type="InterPro" id="IPR002909">
    <property type="entry name" value="IPT_dom"/>
</dbReference>
<evidence type="ECO:0000313" key="3">
    <source>
        <dbReference type="EMBL" id="OAD00145.1"/>
    </source>
</evidence>
<dbReference type="GO" id="GO:0045944">
    <property type="term" value="P:positive regulation of transcription by RNA polymerase II"/>
    <property type="evidence" value="ECO:0007669"/>
    <property type="project" value="TreeGrafter"/>
</dbReference>
<dbReference type="InterPro" id="IPR013783">
    <property type="entry name" value="Ig-like_fold"/>
</dbReference>
<dbReference type="Pfam" id="PF25603">
    <property type="entry name" value="SPT23_MGA2_DBD"/>
    <property type="match status" value="1"/>
</dbReference>
<gene>
    <name evidence="3" type="ORF">MUCCIDRAFT_165951</name>
</gene>
<feature type="compositionally biased region" description="Polar residues" evidence="1">
    <location>
        <begin position="478"/>
        <end position="495"/>
    </location>
</feature>
<dbReference type="Gene3D" id="2.60.40.10">
    <property type="entry name" value="Immunoglobulins"/>
    <property type="match status" value="1"/>
</dbReference>
<feature type="domain" description="IPT/TIG" evidence="2">
    <location>
        <begin position="563"/>
        <end position="647"/>
    </location>
</feature>
<feature type="region of interest" description="Disordered" evidence="1">
    <location>
        <begin position="334"/>
        <end position="363"/>
    </location>
</feature>
<feature type="compositionally biased region" description="Low complexity" evidence="1">
    <location>
        <begin position="285"/>
        <end position="294"/>
    </location>
</feature>
<evidence type="ECO:0000259" key="2">
    <source>
        <dbReference type="SMART" id="SM00429"/>
    </source>
</evidence>
<reference evidence="3 4" key="1">
    <citation type="submission" date="2015-06" db="EMBL/GenBank/DDBJ databases">
        <title>Expansion of signal transduction pathways in fungi by whole-genome duplication.</title>
        <authorList>
            <consortium name="DOE Joint Genome Institute"/>
            <person name="Corrochano L.M."/>
            <person name="Kuo A."/>
            <person name="Marcet-Houben M."/>
            <person name="Polaino S."/>
            <person name="Salamov A."/>
            <person name="Villalobos J.M."/>
            <person name="Alvarez M.I."/>
            <person name="Avalos J."/>
            <person name="Benito E.P."/>
            <person name="Benoit I."/>
            <person name="Burger G."/>
            <person name="Camino L.P."/>
            <person name="Canovas D."/>
            <person name="Cerda-Olmedo E."/>
            <person name="Cheng J.-F."/>
            <person name="Dominguez A."/>
            <person name="Elias M."/>
            <person name="Eslava A.P."/>
            <person name="Glaser F."/>
            <person name="Grimwood J."/>
            <person name="Gutierrez G."/>
            <person name="Heitman J."/>
            <person name="Henrissat B."/>
            <person name="Iturriaga E.A."/>
            <person name="Lang B.F."/>
            <person name="Lavin J.L."/>
            <person name="Lee S."/>
            <person name="Li W."/>
            <person name="Lindquist E."/>
            <person name="Lopez-Garcia S."/>
            <person name="Luque E.M."/>
            <person name="Marcos A.T."/>
            <person name="Martin J."/>
            <person name="Mccluskey K."/>
            <person name="Medina H.R."/>
            <person name="Miralles-Duran A."/>
            <person name="Miyazaki A."/>
            <person name="Munoz-Torres E."/>
            <person name="Oguiza J.A."/>
            <person name="Ohm R."/>
            <person name="Olmedo M."/>
            <person name="Orejas M."/>
            <person name="Ortiz-Castellanos L."/>
            <person name="Pisabarro A.G."/>
            <person name="Rodriguez-Romero J."/>
            <person name="Ruiz-Herrera J."/>
            <person name="Ruiz-Vazquez R."/>
            <person name="Sanz C."/>
            <person name="Schackwitz W."/>
            <person name="Schmutz J."/>
            <person name="Shahriari M."/>
            <person name="Shelest E."/>
            <person name="Silva-Franco F."/>
            <person name="Soanes D."/>
            <person name="Syed K."/>
            <person name="Tagua V.G."/>
            <person name="Talbot N.J."/>
            <person name="Thon M."/>
            <person name="De Vries R.P."/>
            <person name="Wiebenga A."/>
            <person name="Yadav J.S."/>
            <person name="Braun E.L."/>
            <person name="Baker S."/>
            <person name="Garre V."/>
            <person name="Horwitz B."/>
            <person name="Torres-Martinez S."/>
            <person name="Idnurm A."/>
            <person name="Herrera-Estrella A."/>
            <person name="Gabaldon T."/>
            <person name="Grigoriev I.V."/>
        </authorList>
    </citation>
    <scope>NUCLEOTIDE SEQUENCE [LARGE SCALE GENOMIC DNA]</scope>
    <source>
        <strain evidence="3 4">CBS 277.49</strain>
    </source>
</reference>
<dbReference type="OrthoDB" id="71307at2759"/>
<evidence type="ECO:0000313" key="4">
    <source>
        <dbReference type="Proteomes" id="UP000077051"/>
    </source>
</evidence>
<evidence type="ECO:0000256" key="1">
    <source>
        <dbReference type="SAM" id="MobiDB-lite"/>
    </source>
</evidence>
<dbReference type="SUPFAM" id="SSF81296">
    <property type="entry name" value="E set domains"/>
    <property type="match status" value="1"/>
</dbReference>
<feature type="region of interest" description="Disordered" evidence="1">
    <location>
        <begin position="478"/>
        <end position="515"/>
    </location>
</feature>
<feature type="region of interest" description="Disordered" evidence="1">
    <location>
        <begin position="684"/>
        <end position="705"/>
    </location>
</feature>
<dbReference type="PANTHER" id="PTHR46007">
    <property type="entry name" value="MEDIATOR OF RNA POLYMERASE II TRANSCRIPTION SUBUNIT 12"/>
    <property type="match status" value="1"/>
</dbReference>
<organism evidence="3 4">
    <name type="scientific">Mucor lusitanicus CBS 277.49</name>
    <dbReference type="NCBI Taxonomy" id="747725"/>
    <lineage>
        <taxon>Eukaryota</taxon>
        <taxon>Fungi</taxon>
        <taxon>Fungi incertae sedis</taxon>
        <taxon>Mucoromycota</taxon>
        <taxon>Mucoromycotina</taxon>
        <taxon>Mucoromycetes</taxon>
        <taxon>Mucorales</taxon>
        <taxon>Mucorineae</taxon>
        <taxon>Mucoraceae</taxon>
        <taxon>Mucor</taxon>
    </lineage>
</organism>
<protein>
    <recommendedName>
        <fullName evidence="2">IPT/TIG domain-containing protein</fullName>
    </recommendedName>
</protein>
<name>A0A168INB1_MUCCL</name>
<proteinExistence type="predicted"/>
<dbReference type="InterPro" id="IPR014756">
    <property type="entry name" value="Ig_E-set"/>
</dbReference>
<dbReference type="PANTHER" id="PTHR46007:SF12">
    <property type="entry name" value="C2H2-TYPE DOMAIN-CONTAINING PROTEIN-RELATED"/>
    <property type="match status" value="1"/>
</dbReference>
<dbReference type="VEuPathDB" id="FungiDB:MUCCIDRAFT_165951"/>
<feature type="compositionally biased region" description="Acidic residues" evidence="1">
    <location>
        <begin position="351"/>
        <end position="361"/>
    </location>
</feature>
<dbReference type="InterPro" id="IPR051647">
    <property type="entry name" value="Mediator_comp_sub12"/>
</dbReference>
<dbReference type="Pfam" id="PF01833">
    <property type="entry name" value="TIG"/>
    <property type="match status" value="1"/>
</dbReference>
<dbReference type="InterPro" id="IPR057962">
    <property type="entry name" value="SPT23_MGA2_DBD"/>
</dbReference>
<feature type="compositionally biased region" description="Polar residues" evidence="1">
    <location>
        <begin position="684"/>
        <end position="696"/>
    </location>
</feature>
<dbReference type="CDD" id="cd00102">
    <property type="entry name" value="IPT"/>
    <property type="match status" value="1"/>
</dbReference>
<comment type="caution">
    <text evidence="3">The sequence shown here is derived from an EMBL/GenBank/DDBJ whole genome shotgun (WGS) entry which is preliminary data.</text>
</comment>
<dbReference type="GO" id="GO:0003713">
    <property type="term" value="F:transcription coactivator activity"/>
    <property type="evidence" value="ECO:0007669"/>
    <property type="project" value="TreeGrafter"/>
</dbReference>
<dbReference type="EMBL" id="AMYB01000007">
    <property type="protein sequence ID" value="OAD00145.1"/>
    <property type="molecule type" value="Genomic_DNA"/>
</dbReference>
<dbReference type="SMART" id="SM00429">
    <property type="entry name" value="IPT"/>
    <property type="match status" value="1"/>
</dbReference>